<dbReference type="EMBL" id="RBOC01000176">
    <property type="protein sequence ID" value="RMM04870.1"/>
    <property type="molecule type" value="Genomic_DNA"/>
</dbReference>
<dbReference type="OrthoDB" id="9763290at2"/>
<evidence type="ECO:0000256" key="1">
    <source>
        <dbReference type="ARBA" id="ARBA00022679"/>
    </source>
</evidence>
<dbReference type="Pfam" id="PF13522">
    <property type="entry name" value="GATase_6"/>
    <property type="match status" value="1"/>
</dbReference>
<dbReference type="SUPFAM" id="SSF56235">
    <property type="entry name" value="N-terminal nucleophile aminohydrolases (Ntn hydrolases)"/>
    <property type="match status" value="1"/>
</dbReference>
<dbReference type="CDD" id="cd01907">
    <property type="entry name" value="GlxB"/>
    <property type="match status" value="1"/>
</dbReference>
<dbReference type="AlphaFoldDB" id="A0A0N8QSS0"/>
<sequence>MCGIVGLYLKNPALESQLGKLFEPMLEAMTDRGPDSAGFAIYGDEVVQGWVKLTLQAATEQYDFQVLMTALQGRLKAPLDWFQNASAVVLKVQADEGPVRAVLAELAPTVRIMSAGQSIEILKGMGLPREISARFGLASMKGSHIIGHTRMATESAVTMEGSHPFSTGSDLCLVHNGSLSNHFRLRQNLRREGIHFETDNDTEVAAGYLAWRLQQGDTLEQALDKSLEDLDGFFTFAIGTRNGFAVIRDPIACKPAILAETDDYVAMASEYQALSSLPGIENAKVWEPAPATLYIWERESVEGARP</sequence>
<proteinExistence type="predicted"/>
<gene>
    <name evidence="3" type="ORF">ALQ84_00156</name>
</gene>
<dbReference type="InterPro" id="IPR029055">
    <property type="entry name" value="Ntn_hydrolases_N"/>
</dbReference>
<dbReference type="Gene3D" id="3.60.20.10">
    <property type="entry name" value="Glutamine Phosphoribosylpyrophosphate, subunit 1, domain 1"/>
    <property type="match status" value="1"/>
</dbReference>
<comment type="caution">
    <text evidence="3">The sequence shown here is derived from an EMBL/GenBank/DDBJ whole genome shotgun (WGS) entry which is preliminary data.</text>
</comment>
<protein>
    <submittedName>
        <fullName evidence="3">Glutamine amidotransferase-like protein GlxB</fullName>
    </submittedName>
</protein>
<dbReference type="RefSeq" id="WP_055009191.1">
    <property type="nucleotide sequence ID" value="NZ_LJPW01000078.1"/>
</dbReference>
<organism evidence="3 4">
    <name type="scientific">Pseudomonas caricapapayae</name>
    <dbReference type="NCBI Taxonomy" id="46678"/>
    <lineage>
        <taxon>Bacteria</taxon>
        <taxon>Pseudomonadati</taxon>
        <taxon>Pseudomonadota</taxon>
        <taxon>Gammaproteobacteria</taxon>
        <taxon>Pseudomonadales</taxon>
        <taxon>Pseudomonadaceae</taxon>
        <taxon>Pseudomonas</taxon>
    </lineage>
</organism>
<evidence type="ECO:0000313" key="4">
    <source>
        <dbReference type="Proteomes" id="UP000278587"/>
    </source>
</evidence>
<dbReference type="PROSITE" id="PS51278">
    <property type="entry name" value="GATASE_TYPE_2"/>
    <property type="match status" value="1"/>
</dbReference>
<evidence type="ECO:0000256" key="2">
    <source>
        <dbReference type="ARBA" id="ARBA00022962"/>
    </source>
</evidence>
<evidence type="ECO:0000313" key="3">
    <source>
        <dbReference type="EMBL" id="RMM04870.1"/>
    </source>
</evidence>
<keyword evidence="1 3" id="KW-0808">Transferase</keyword>
<dbReference type="GO" id="GO:0016740">
    <property type="term" value="F:transferase activity"/>
    <property type="evidence" value="ECO:0007669"/>
    <property type="project" value="UniProtKB-KW"/>
</dbReference>
<dbReference type="PANTHER" id="PTHR11907">
    <property type="entry name" value="AMIDOPHOSPHORIBOSYLTRANSFERASE"/>
    <property type="match status" value="1"/>
</dbReference>
<dbReference type="Proteomes" id="UP000278587">
    <property type="component" value="Unassembled WGS sequence"/>
</dbReference>
<keyword evidence="2 3" id="KW-0315">Glutamine amidotransferase</keyword>
<name>A0A0N8QSS0_9PSED</name>
<reference evidence="3 4" key="1">
    <citation type="submission" date="2018-08" db="EMBL/GenBank/DDBJ databases">
        <title>Recombination of ecologically and evolutionarily significant loci maintains genetic cohesion in the Pseudomonas syringae species complex.</title>
        <authorList>
            <person name="Dillon M."/>
            <person name="Thakur S."/>
            <person name="Almeida R.N.D."/>
            <person name="Weir B.S."/>
            <person name="Guttman D.S."/>
        </authorList>
    </citation>
    <scope>NUCLEOTIDE SEQUENCE [LARGE SCALE GENOMIC DNA]</scope>
    <source>
        <strain evidence="3 4">ICMP 4086</strain>
    </source>
</reference>
<dbReference type="InterPro" id="IPR017932">
    <property type="entry name" value="GATase_2_dom"/>
</dbReference>
<accession>A0A0N8QSS0</accession>